<dbReference type="InterPro" id="IPR002048">
    <property type="entry name" value="EF_hand_dom"/>
</dbReference>
<accession>A0A078AZ77</accession>
<reference evidence="3 4" key="1">
    <citation type="submission" date="2014-06" db="EMBL/GenBank/DDBJ databases">
        <authorList>
            <person name="Swart Estienne"/>
        </authorList>
    </citation>
    <scope>NUCLEOTIDE SEQUENCE [LARGE SCALE GENOMIC DNA]</scope>
    <source>
        <strain evidence="3 4">130c</strain>
    </source>
</reference>
<gene>
    <name evidence="3" type="primary">Contig13609.g14515</name>
    <name evidence="3" type="ORF">STYLEM_15209</name>
</gene>
<evidence type="ECO:0000259" key="2">
    <source>
        <dbReference type="PROSITE" id="PS50222"/>
    </source>
</evidence>
<dbReference type="InterPro" id="IPR018247">
    <property type="entry name" value="EF_Hand_1_Ca_BS"/>
</dbReference>
<protein>
    <submittedName>
        <fullName evidence="3">Ef hand family protein</fullName>
    </submittedName>
</protein>
<dbReference type="InterPro" id="IPR011992">
    <property type="entry name" value="EF-hand-dom_pair"/>
</dbReference>
<organism evidence="3 4">
    <name type="scientific">Stylonychia lemnae</name>
    <name type="common">Ciliate</name>
    <dbReference type="NCBI Taxonomy" id="5949"/>
    <lineage>
        <taxon>Eukaryota</taxon>
        <taxon>Sar</taxon>
        <taxon>Alveolata</taxon>
        <taxon>Ciliophora</taxon>
        <taxon>Intramacronucleata</taxon>
        <taxon>Spirotrichea</taxon>
        <taxon>Stichotrichia</taxon>
        <taxon>Sporadotrichida</taxon>
        <taxon>Oxytrichidae</taxon>
        <taxon>Stylonychinae</taxon>
        <taxon>Stylonychia</taxon>
    </lineage>
</organism>
<dbReference type="PROSITE" id="PS00018">
    <property type="entry name" value="EF_HAND_1"/>
    <property type="match status" value="2"/>
</dbReference>
<feature type="domain" description="EF-hand" evidence="2">
    <location>
        <begin position="45"/>
        <end position="80"/>
    </location>
</feature>
<dbReference type="CDD" id="cd00051">
    <property type="entry name" value="EFh"/>
    <property type="match status" value="1"/>
</dbReference>
<keyword evidence="1" id="KW-0106">Calcium</keyword>
<dbReference type="OrthoDB" id="186625at2759"/>
<sequence>MSSATSLQTLQEQNSRTIETHQNIIKAQHAESTKPFYMKSVNELKQQLQVENVFINFDDDGSNSLDCKEIFEMFNKYGIKISMKKIQELFKIVDEDGSGSLSLDEFKQFMFSQKANEKFREVIKRLREKKKVSGCVPFSFNVMLEHLSEKVNRQQLHEEIDDCGLDASNVGEACEKFSQLFIDQKESLERGIVQTMSANNKLSIDVTKIQKMIIQDQAINITQQQESFDDVDDYYYKTQPLTLDYIKTEGKQMKHKMSLSTIPSEDSNTQSLLFRKQNEQAYQNKLNLIIKKARIRGQDSAAYEYQQKLLKRHKDKNDNYFRVVTKYYKSKVNSLFPQSKRKVVSQTNVIPSSFAPEKVEYFEIQEYQSNSKGNLKDHTILKRPQTSLPPKQNRAKINEGTNFNNSNSASQFNQTISNLSSNSTALQQTPIIKKTRLKIQSQKIRDLSDDMRNQISVGGSQLGFYETKHVDEAYLTNTKFTNPYKTQSSFLKPPLSNSGLNTQTSSKVTLRKIKEVRLREKELFSKSSTSFQSQMNTTATASNYGNLMLKINQQPQNENVNYRDKLKVKNIEKLSHSSIKLAKQHSKESKVNSRTWILNL</sequence>
<keyword evidence="4" id="KW-1185">Reference proteome</keyword>
<proteinExistence type="predicted"/>
<dbReference type="Gene3D" id="1.10.238.10">
    <property type="entry name" value="EF-hand"/>
    <property type="match status" value="1"/>
</dbReference>
<dbReference type="GO" id="GO:0005509">
    <property type="term" value="F:calcium ion binding"/>
    <property type="evidence" value="ECO:0007669"/>
    <property type="project" value="InterPro"/>
</dbReference>
<dbReference type="SUPFAM" id="SSF47473">
    <property type="entry name" value="EF-hand"/>
    <property type="match status" value="1"/>
</dbReference>
<dbReference type="PROSITE" id="PS50222">
    <property type="entry name" value="EF_HAND_2"/>
    <property type="match status" value="2"/>
</dbReference>
<feature type="domain" description="EF-hand" evidence="2">
    <location>
        <begin position="81"/>
        <end position="116"/>
    </location>
</feature>
<name>A0A078AZ77_STYLE</name>
<dbReference type="OMA" id="NENTINW"/>
<dbReference type="Proteomes" id="UP000039865">
    <property type="component" value="Unassembled WGS sequence"/>
</dbReference>
<dbReference type="InParanoid" id="A0A078AZ77"/>
<dbReference type="AlphaFoldDB" id="A0A078AZ77"/>
<dbReference type="EMBL" id="CCKQ01014363">
    <property type="protein sequence ID" value="CDW86118.1"/>
    <property type="molecule type" value="Genomic_DNA"/>
</dbReference>
<evidence type="ECO:0000256" key="1">
    <source>
        <dbReference type="ARBA" id="ARBA00022837"/>
    </source>
</evidence>
<dbReference type="SMART" id="SM00054">
    <property type="entry name" value="EFh"/>
    <property type="match status" value="2"/>
</dbReference>
<dbReference type="Pfam" id="PF13499">
    <property type="entry name" value="EF-hand_7"/>
    <property type="match status" value="1"/>
</dbReference>
<evidence type="ECO:0000313" key="3">
    <source>
        <dbReference type="EMBL" id="CDW86118.1"/>
    </source>
</evidence>
<evidence type="ECO:0000313" key="4">
    <source>
        <dbReference type="Proteomes" id="UP000039865"/>
    </source>
</evidence>